<feature type="chain" id="PRO_5017195685" evidence="7">
    <location>
        <begin position="23"/>
        <end position="140"/>
    </location>
</feature>
<accession>A0A1H6U7H8</accession>
<evidence type="ECO:0000259" key="8">
    <source>
        <dbReference type="PROSITE" id="PS51007"/>
    </source>
</evidence>
<keyword evidence="1" id="KW-0813">Transport</keyword>
<dbReference type="RefSeq" id="WP_245710714.1">
    <property type="nucleotide sequence ID" value="NZ_FNYH01000015.1"/>
</dbReference>
<dbReference type="EMBL" id="FNYH01000015">
    <property type="protein sequence ID" value="SEI88328.1"/>
    <property type="molecule type" value="Genomic_DNA"/>
</dbReference>
<dbReference type="Pfam" id="PF13442">
    <property type="entry name" value="Cytochrome_CBB3"/>
    <property type="match status" value="1"/>
</dbReference>
<evidence type="ECO:0000256" key="6">
    <source>
        <dbReference type="PROSITE-ProRule" id="PRU00433"/>
    </source>
</evidence>
<dbReference type="Proteomes" id="UP000242999">
    <property type="component" value="Unassembled WGS sequence"/>
</dbReference>
<evidence type="ECO:0000313" key="9">
    <source>
        <dbReference type="EMBL" id="SEI88328.1"/>
    </source>
</evidence>
<keyword evidence="3 6" id="KW-0479">Metal-binding</keyword>
<feature type="signal peptide" evidence="7">
    <location>
        <begin position="1"/>
        <end position="22"/>
    </location>
</feature>
<feature type="domain" description="Cytochrome c" evidence="8">
    <location>
        <begin position="59"/>
        <end position="139"/>
    </location>
</feature>
<proteinExistence type="predicted"/>
<organism evidence="9 10">
    <name type="scientific">Allopseudospirillum japonicum</name>
    <dbReference type="NCBI Taxonomy" id="64971"/>
    <lineage>
        <taxon>Bacteria</taxon>
        <taxon>Pseudomonadati</taxon>
        <taxon>Pseudomonadota</taxon>
        <taxon>Gammaproteobacteria</taxon>
        <taxon>Oceanospirillales</taxon>
        <taxon>Oceanospirillaceae</taxon>
        <taxon>Allopseudospirillum</taxon>
    </lineage>
</organism>
<dbReference type="PANTHER" id="PTHR40942">
    <property type="match status" value="1"/>
</dbReference>
<evidence type="ECO:0000256" key="2">
    <source>
        <dbReference type="ARBA" id="ARBA00022617"/>
    </source>
</evidence>
<dbReference type="AlphaFoldDB" id="A0A1H6U7H8"/>
<evidence type="ECO:0000256" key="1">
    <source>
        <dbReference type="ARBA" id="ARBA00022448"/>
    </source>
</evidence>
<dbReference type="InterPro" id="IPR009056">
    <property type="entry name" value="Cyt_c-like_dom"/>
</dbReference>
<keyword evidence="7" id="KW-0732">Signal</keyword>
<dbReference type="InterPro" id="IPR002323">
    <property type="entry name" value="Cyt_CIE"/>
</dbReference>
<evidence type="ECO:0000256" key="3">
    <source>
        <dbReference type="ARBA" id="ARBA00022723"/>
    </source>
</evidence>
<dbReference type="PANTHER" id="PTHR40942:SF2">
    <property type="entry name" value="CYTOCHROME-RELATED"/>
    <property type="match status" value="1"/>
</dbReference>
<dbReference type="STRING" id="64971.SAMN05421831_11529"/>
<evidence type="ECO:0000256" key="5">
    <source>
        <dbReference type="ARBA" id="ARBA00023004"/>
    </source>
</evidence>
<gene>
    <name evidence="9" type="ORF">SAMN05421831_11529</name>
</gene>
<evidence type="ECO:0000256" key="4">
    <source>
        <dbReference type="ARBA" id="ARBA00022982"/>
    </source>
</evidence>
<dbReference type="PROSITE" id="PS51007">
    <property type="entry name" value="CYTC"/>
    <property type="match status" value="1"/>
</dbReference>
<keyword evidence="4" id="KW-0249">Electron transport</keyword>
<keyword evidence="2 6" id="KW-0349">Heme</keyword>
<dbReference type="SUPFAM" id="SSF46626">
    <property type="entry name" value="Cytochrome c"/>
    <property type="match status" value="1"/>
</dbReference>
<dbReference type="InterPro" id="IPR036909">
    <property type="entry name" value="Cyt_c-like_dom_sf"/>
</dbReference>
<dbReference type="PRINTS" id="PR00607">
    <property type="entry name" value="CYTCHROMECIE"/>
</dbReference>
<dbReference type="GO" id="GO:0005506">
    <property type="term" value="F:iron ion binding"/>
    <property type="evidence" value="ECO:0007669"/>
    <property type="project" value="InterPro"/>
</dbReference>
<evidence type="ECO:0000313" key="10">
    <source>
        <dbReference type="Proteomes" id="UP000242999"/>
    </source>
</evidence>
<dbReference type="Gene3D" id="1.10.760.10">
    <property type="entry name" value="Cytochrome c-like domain"/>
    <property type="match status" value="1"/>
</dbReference>
<name>A0A1H6U7H8_9GAMM</name>
<sequence length="140" mass="14219">MKVLNTLAVLGLSAAVSVSAFAANNSMDKEAIAERLQPIGALCLQGEDCGGVAAAPAAGPAKSPEETYNAVCMACHNTGAAGAPKKGDVAAWEPRLAQGMDTLYTHAINGFNAMPARGGNPSLSDDEVKGAVDYLVENSK</sequence>
<keyword evidence="10" id="KW-1185">Reference proteome</keyword>
<dbReference type="GO" id="GO:0009055">
    <property type="term" value="F:electron transfer activity"/>
    <property type="evidence" value="ECO:0007669"/>
    <property type="project" value="InterPro"/>
</dbReference>
<reference evidence="10" key="1">
    <citation type="submission" date="2016-10" db="EMBL/GenBank/DDBJ databases">
        <authorList>
            <person name="Varghese N."/>
            <person name="Submissions S."/>
        </authorList>
    </citation>
    <scope>NUCLEOTIDE SEQUENCE [LARGE SCALE GENOMIC DNA]</scope>
    <source>
        <strain evidence="10">DSM 7165</strain>
    </source>
</reference>
<dbReference type="GO" id="GO:0020037">
    <property type="term" value="F:heme binding"/>
    <property type="evidence" value="ECO:0007669"/>
    <property type="project" value="InterPro"/>
</dbReference>
<keyword evidence="5 6" id="KW-0408">Iron</keyword>
<protein>
    <submittedName>
        <fullName evidence="9">Cytochrome c5</fullName>
    </submittedName>
</protein>
<evidence type="ECO:0000256" key="7">
    <source>
        <dbReference type="SAM" id="SignalP"/>
    </source>
</evidence>